<evidence type="ECO:0000256" key="5">
    <source>
        <dbReference type="ARBA" id="ARBA00023163"/>
    </source>
</evidence>
<accession>A0A8S1IVZ7</accession>
<evidence type="ECO:0000313" key="7">
    <source>
        <dbReference type="EMBL" id="CAD7698080.1"/>
    </source>
</evidence>
<dbReference type="PANTHER" id="PTHR30603">
    <property type="entry name" value="RNA POLYMERASE SIGMA FACTOR RPO"/>
    <property type="match status" value="1"/>
</dbReference>
<dbReference type="InterPro" id="IPR013324">
    <property type="entry name" value="RNA_pol_sigma_r3/r4-like"/>
</dbReference>
<keyword evidence="5" id="KW-0804">Transcription</keyword>
<dbReference type="SUPFAM" id="SSF88946">
    <property type="entry name" value="Sigma2 domain of RNA polymerase sigma factors"/>
    <property type="match status" value="1"/>
</dbReference>
<evidence type="ECO:0000256" key="3">
    <source>
        <dbReference type="ARBA" id="ARBA00023082"/>
    </source>
</evidence>
<dbReference type="PROSITE" id="PS00716">
    <property type="entry name" value="SIGMA70_2"/>
    <property type="match status" value="1"/>
</dbReference>
<dbReference type="PRINTS" id="PR00046">
    <property type="entry name" value="SIGMA70FCT"/>
</dbReference>
<dbReference type="InterPro" id="IPR007624">
    <property type="entry name" value="RNA_pol_sigma70_r3"/>
</dbReference>
<dbReference type="InterPro" id="IPR007627">
    <property type="entry name" value="RNA_pol_sigma70_r2"/>
</dbReference>
<dbReference type="InterPro" id="IPR013325">
    <property type="entry name" value="RNA_pol_sigma_r2"/>
</dbReference>
<evidence type="ECO:0000256" key="1">
    <source>
        <dbReference type="ARBA" id="ARBA00007788"/>
    </source>
</evidence>
<dbReference type="Pfam" id="PF04539">
    <property type="entry name" value="Sigma70_r3"/>
    <property type="match status" value="1"/>
</dbReference>
<dbReference type="GO" id="GO:0003677">
    <property type="term" value="F:DNA binding"/>
    <property type="evidence" value="ECO:0007669"/>
    <property type="project" value="UniProtKB-KW"/>
</dbReference>
<dbReference type="EMBL" id="CAJHUC010000755">
    <property type="protein sequence ID" value="CAD7698080.1"/>
    <property type="molecule type" value="Genomic_DNA"/>
</dbReference>
<evidence type="ECO:0000313" key="8">
    <source>
        <dbReference type="Proteomes" id="UP000708148"/>
    </source>
</evidence>
<dbReference type="Proteomes" id="UP000708148">
    <property type="component" value="Unassembled WGS sequence"/>
</dbReference>
<protein>
    <recommendedName>
        <fullName evidence="6">RNA polymerase sigma-70 domain-containing protein</fullName>
    </recommendedName>
</protein>
<keyword evidence="4" id="KW-0238">DNA-binding</keyword>
<dbReference type="Pfam" id="PF04542">
    <property type="entry name" value="Sigma70_r2"/>
    <property type="match status" value="1"/>
</dbReference>
<dbReference type="Pfam" id="PF04545">
    <property type="entry name" value="Sigma70_r4"/>
    <property type="match status" value="1"/>
</dbReference>
<evidence type="ECO:0000259" key="6">
    <source>
        <dbReference type="PROSITE" id="PS00716"/>
    </source>
</evidence>
<reference evidence="7" key="1">
    <citation type="submission" date="2020-12" db="EMBL/GenBank/DDBJ databases">
        <authorList>
            <person name="Iha C."/>
        </authorList>
    </citation>
    <scope>NUCLEOTIDE SEQUENCE</scope>
</reference>
<dbReference type="InterPro" id="IPR014284">
    <property type="entry name" value="RNA_pol_sigma-70_dom"/>
</dbReference>
<feature type="domain" description="RNA polymerase sigma-70" evidence="6">
    <location>
        <begin position="545"/>
        <end position="571"/>
    </location>
</feature>
<evidence type="ECO:0000256" key="4">
    <source>
        <dbReference type="ARBA" id="ARBA00023125"/>
    </source>
</evidence>
<sequence length="602" mass="66751">MMGAFPDARFCTSGTTGFRIRIRTPCAMAGTIGEAHGSVAPCQASCSGREGSRWQLPTPPLCSHARLRRASAPKGARRFALAQPGPVIASPRTAFWRRGGVGSWFGRVIVAPPMGPGGIGALAIGEESIAPMAEEMEAVGEGEGKGAAEVVAPTRLQAQWMFLEQEMARQQMQAVMGLASEARRGAVELLKMWSGMDEAIGRRLCDPSLMARAQVMQSTPKATPRPALSLDWEDMAQRSAVQVVTSGRQARKAKKSDQKVLRAAARSDGYRDGSSLTRLFKHIGRQRLLSAVEEKELAEKVQACQSILELRQELTDKLERDPSRQELADACGRTEEELEIVMKEGEAAKEKMLRCNMRLVVSIARRYTNQAIGLDDLVAEGTFGLIRGIEKFDPSKGFKFSTYAHWWIRQSVVRATTEQARVVKVPVHLHELASKAKKREQEVLRGEGYTPSTQQLAEYLRVPEKRLARMKDALRIPISLDSPSKLDSGSTVIDSIEAASSTDPEDVVAMQSLKSDLDSILESLSPRERGILRLRYGLDDGTEKTLEEVGRHFQVTRERIRQIEAKAMRKLRHPKRSDVLLEYSITKEKRLERPTSAILRRS</sequence>
<organism evidence="7 8">
    <name type="scientific">Ostreobium quekettii</name>
    <dbReference type="NCBI Taxonomy" id="121088"/>
    <lineage>
        <taxon>Eukaryota</taxon>
        <taxon>Viridiplantae</taxon>
        <taxon>Chlorophyta</taxon>
        <taxon>core chlorophytes</taxon>
        <taxon>Ulvophyceae</taxon>
        <taxon>TCBD clade</taxon>
        <taxon>Bryopsidales</taxon>
        <taxon>Ostreobineae</taxon>
        <taxon>Ostreobiaceae</taxon>
        <taxon>Ostreobium</taxon>
    </lineage>
</organism>
<dbReference type="InterPro" id="IPR000943">
    <property type="entry name" value="RNA_pol_sigma70"/>
</dbReference>
<comment type="similarity">
    <text evidence="1">Belongs to the sigma-70 factor family.</text>
</comment>
<dbReference type="AlphaFoldDB" id="A0A8S1IVZ7"/>
<comment type="caution">
    <text evidence="7">The sequence shown here is derived from an EMBL/GenBank/DDBJ whole genome shotgun (WGS) entry which is preliminary data.</text>
</comment>
<dbReference type="InterPro" id="IPR050239">
    <property type="entry name" value="Sigma-70_RNA_pol_init_factors"/>
</dbReference>
<dbReference type="Gene3D" id="1.10.601.10">
    <property type="entry name" value="RNA Polymerase Primary Sigma Factor"/>
    <property type="match status" value="1"/>
</dbReference>
<dbReference type="InterPro" id="IPR036388">
    <property type="entry name" value="WH-like_DNA-bd_sf"/>
</dbReference>
<dbReference type="GO" id="GO:0006352">
    <property type="term" value="P:DNA-templated transcription initiation"/>
    <property type="evidence" value="ECO:0007669"/>
    <property type="project" value="InterPro"/>
</dbReference>
<dbReference type="PANTHER" id="PTHR30603:SF47">
    <property type="entry name" value="RNA POLYMERASE SIGMA FACTOR SIGD, CHLOROPLASTIC"/>
    <property type="match status" value="1"/>
</dbReference>
<name>A0A8S1IVZ7_9CHLO</name>
<dbReference type="CDD" id="cd06171">
    <property type="entry name" value="Sigma70_r4"/>
    <property type="match status" value="1"/>
</dbReference>
<dbReference type="NCBIfam" id="TIGR02937">
    <property type="entry name" value="sigma70-ECF"/>
    <property type="match status" value="1"/>
</dbReference>
<dbReference type="InterPro" id="IPR007630">
    <property type="entry name" value="RNA_pol_sigma70_r4"/>
</dbReference>
<keyword evidence="3" id="KW-0731">Sigma factor</keyword>
<proteinExistence type="inferred from homology"/>
<evidence type="ECO:0000256" key="2">
    <source>
        <dbReference type="ARBA" id="ARBA00023015"/>
    </source>
</evidence>
<dbReference type="SUPFAM" id="SSF88659">
    <property type="entry name" value="Sigma3 and sigma4 domains of RNA polymerase sigma factors"/>
    <property type="match status" value="2"/>
</dbReference>
<gene>
    <name evidence="7" type="ORF">OSTQU699_LOCUS3440</name>
</gene>
<dbReference type="Gene3D" id="1.10.10.10">
    <property type="entry name" value="Winged helix-like DNA-binding domain superfamily/Winged helix DNA-binding domain"/>
    <property type="match status" value="2"/>
</dbReference>
<keyword evidence="8" id="KW-1185">Reference proteome</keyword>
<keyword evidence="2" id="KW-0805">Transcription regulation</keyword>
<dbReference type="OrthoDB" id="206108at2759"/>
<dbReference type="GO" id="GO:0016987">
    <property type="term" value="F:sigma factor activity"/>
    <property type="evidence" value="ECO:0007669"/>
    <property type="project" value="UniProtKB-KW"/>
</dbReference>